<keyword evidence="9" id="KW-1185">Reference proteome</keyword>
<name>C5BYD4_BEUC1</name>
<accession>C5BYD4</accession>
<evidence type="ECO:0000256" key="3">
    <source>
        <dbReference type="ARBA" id="ARBA00022692"/>
    </source>
</evidence>
<keyword evidence="5 6" id="KW-0472">Membrane</keyword>
<dbReference type="eggNOG" id="COG2064">
    <property type="taxonomic scope" value="Bacteria"/>
</dbReference>
<feature type="transmembrane region" description="Helical" evidence="6">
    <location>
        <begin position="113"/>
        <end position="132"/>
    </location>
</feature>
<dbReference type="HOGENOM" id="CLU_056917_1_0_11"/>
<feature type="transmembrane region" description="Helical" evidence="6">
    <location>
        <begin position="285"/>
        <end position="305"/>
    </location>
</feature>
<dbReference type="AlphaFoldDB" id="C5BYD4"/>
<gene>
    <name evidence="8" type="ordered locus">Bcav_2789</name>
</gene>
<reference evidence="8 9" key="1">
    <citation type="journal article" date="2009" name="Stand. Genomic Sci.">
        <title>Complete genome sequence of Beutenbergia cavernae type strain (HKI 0122).</title>
        <authorList>
            <person name="Land M."/>
            <person name="Pukall R."/>
            <person name="Abt B."/>
            <person name="Goker M."/>
            <person name="Rohde M."/>
            <person name="Glavina Del Rio T."/>
            <person name="Tice H."/>
            <person name="Copeland A."/>
            <person name="Cheng J.F."/>
            <person name="Lucas S."/>
            <person name="Chen F."/>
            <person name="Nolan M."/>
            <person name="Bruce D."/>
            <person name="Goodwin L."/>
            <person name="Pitluck S."/>
            <person name="Ivanova N."/>
            <person name="Mavromatis K."/>
            <person name="Ovchinnikova G."/>
            <person name="Pati A."/>
            <person name="Chen A."/>
            <person name="Palaniappan K."/>
            <person name="Hauser L."/>
            <person name="Chang Y.J."/>
            <person name="Jefferies C.C."/>
            <person name="Saunders E."/>
            <person name="Brettin T."/>
            <person name="Detter J.C."/>
            <person name="Han C."/>
            <person name="Chain P."/>
            <person name="Bristow J."/>
            <person name="Eisen J.A."/>
            <person name="Markowitz V."/>
            <person name="Hugenholtz P."/>
            <person name="Kyrpides N.C."/>
            <person name="Klenk H.P."/>
            <person name="Lapidus A."/>
        </authorList>
    </citation>
    <scope>NUCLEOTIDE SEQUENCE [LARGE SCALE GENOMIC DNA]</scope>
    <source>
        <strain evidence="9">ATCC BAA-8 / DSM 12333 / NBRC 16432</strain>
    </source>
</reference>
<dbReference type="GO" id="GO:0005886">
    <property type="term" value="C:plasma membrane"/>
    <property type="evidence" value="ECO:0007669"/>
    <property type="project" value="UniProtKB-SubCell"/>
</dbReference>
<keyword evidence="4 6" id="KW-1133">Transmembrane helix</keyword>
<evidence type="ECO:0000313" key="8">
    <source>
        <dbReference type="EMBL" id="ACQ81034.1"/>
    </source>
</evidence>
<evidence type="ECO:0000259" key="7">
    <source>
        <dbReference type="Pfam" id="PF00482"/>
    </source>
</evidence>
<dbReference type="EMBL" id="CP001618">
    <property type="protein sequence ID" value="ACQ81034.1"/>
    <property type="molecule type" value="Genomic_DNA"/>
</dbReference>
<keyword evidence="3 6" id="KW-0812">Transmembrane</keyword>
<dbReference type="Pfam" id="PF00482">
    <property type="entry name" value="T2SSF"/>
    <property type="match status" value="1"/>
</dbReference>
<evidence type="ECO:0000256" key="4">
    <source>
        <dbReference type="ARBA" id="ARBA00022989"/>
    </source>
</evidence>
<evidence type="ECO:0000256" key="6">
    <source>
        <dbReference type="SAM" id="Phobius"/>
    </source>
</evidence>
<organism evidence="8 9">
    <name type="scientific">Beutenbergia cavernae (strain ATCC BAA-8 / DSM 12333 / CCUG 43141 / JCM 11478 / NBRC 16432 / NCIMB 13614 / HKI 0122)</name>
    <dbReference type="NCBI Taxonomy" id="471853"/>
    <lineage>
        <taxon>Bacteria</taxon>
        <taxon>Bacillati</taxon>
        <taxon>Actinomycetota</taxon>
        <taxon>Actinomycetes</taxon>
        <taxon>Micrococcales</taxon>
        <taxon>Beutenbergiaceae</taxon>
        <taxon>Beutenbergia</taxon>
    </lineage>
</organism>
<dbReference type="PANTHER" id="PTHR35007">
    <property type="entry name" value="INTEGRAL MEMBRANE PROTEIN-RELATED"/>
    <property type="match status" value="1"/>
</dbReference>
<evidence type="ECO:0000313" key="9">
    <source>
        <dbReference type="Proteomes" id="UP000007962"/>
    </source>
</evidence>
<dbReference type="OrthoDB" id="5185234at2"/>
<feature type="transmembrane region" description="Helical" evidence="6">
    <location>
        <begin position="138"/>
        <end position="155"/>
    </location>
</feature>
<sequence length="315" mass="32555">MSDPVAPGTLAAIGALAGLGLGIGLVTVWWRLAARRVRFADRVGPYVRARRATSTLLPASDGAASALERLIAPVVGDVGKLLERLGSSSSSIRRRLALAGGRTSVDAFRVEQVAWGAAGLALGLALAIVIGVTRGVSPVPLAVLVALAAVAGMLLRDRRLTRQVRAREARIMAEFPTVAELLALAVSAGEAPVAALDRVARSTQGELSAELGRTLADVRAGATMAGALEGLARRTDLPAVSRFADGVAVAIERGSPLADVLRAQAADARDAGKRELMESGGRKEVAMMIPVVFLVLPVTVVFALFPGLAVLRVGF</sequence>
<feature type="transmembrane region" description="Helical" evidence="6">
    <location>
        <begin position="12"/>
        <end position="32"/>
    </location>
</feature>
<dbReference type="PANTHER" id="PTHR35007:SF2">
    <property type="entry name" value="PILUS ASSEMBLE PROTEIN"/>
    <property type="match status" value="1"/>
</dbReference>
<dbReference type="RefSeq" id="WP_015883274.1">
    <property type="nucleotide sequence ID" value="NC_012669.1"/>
</dbReference>
<dbReference type="STRING" id="471853.Bcav_2789"/>
<protein>
    <submittedName>
        <fullName evidence="8">Type II secretion system protein</fullName>
    </submittedName>
</protein>
<dbReference type="InterPro" id="IPR018076">
    <property type="entry name" value="T2SS_GspF_dom"/>
</dbReference>
<dbReference type="KEGG" id="bcv:Bcav_2789"/>
<evidence type="ECO:0000256" key="5">
    <source>
        <dbReference type="ARBA" id="ARBA00023136"/>
    </source>
</evidence>
<dbReference type="Proteomes" id="UP000007962">
    <property type="component" value="Chromosome"/>
</dbReference>
<proteinExistence type="predicted"/>
<keyword evidence="2" id="KW-1003">Cell membrane</keyword>
<feature type="domain" description="Type II secretion system protein GspF" evidence="7">
    <location>
        <begin position="180"/>
        <end position="304"/>
    </location>
</feature>
<evidence type="ECO:0000256" key="2">
    <source>
        <dbReference type="ARBA" id="ARBA00022475"/>
    </source>
</evidence>
<comment type="subcellular location">
    <subcellularLocation>
        <location evidence="1">Cell membrane</location>
        <topology evidence="1">Multi-pass membrane protein</topology>
    </subcellularLocation>
</comment>
<evidence type="ECO:0000256" key="1">
    <source>
        <dbReference type="ARBA" id="ARBA00004651"/>
    </source>
</evidence>